<feature type="transmembrane region" description="Helical" evidence="8">
    <location>
        <begin position="351"/>
        <end position="373"/>
    </location>
</feature>
<dbReference type="RefSeq" id="WP_106337815.1">
    <property type="nucleotide sequence ID" value="NZ_PVZS01000015.1"/>
</dbReference>
<evidence type="ECO:0000256" key="7">
    <source>
        <dbReference type="ARBA" id="ARBA00023136"/>
    </source>
</evidence>
<evidence type="ECO:0000256" key="3">
    <source>
        <dbReference type="ARBA" id="ARBA00022448"/>
    </source>
</evidence>
<dbReference type="InterPro" id="IPR020846">
    <property type="entry name" value="MFS_dom"/>
</dbReference>
<comment type="caution">
    <text evidence="10">The sequence shown here is derived from an EMBL/GenBank/DDBJ whole genome shotgun (WGS) entry which is preliminary data.</text>
</comment>
<evidence type="ECO:0000256" key="6">
    <source>
        <dbReference type="ARBA" id="ARBA00022989"/>
    </source>
</evidence>
<dbReference type="PROSITE" id="PS50850">
    <property type="entry name" value="MFS"/>
    <property type="match status" value="1"/>
</dbReference>
<dbReference type="Gene3D" id="1.20.1250.20">
    <property type="entry name" value="MFS general substrate transporter like domains"/>
    <property type="match status" value="1"/>
</dbReference>
<keyword evidence="3" id="KW-0813">Transport</keyword>
<dbReference type="EMBL" id="PVZS01000015">
    <property type="protein sequence ID" value="PSC04289.1"/>
    <property type="molecule type" value="Genomic_DNA"/>
</dbReference>
<dbReference type="Pfam" id="PF07690">
    <property type="entry name" value="MFS_1"/>
    <property type="match status" value="1"/>
</dbReference>
<evidence type="ECO:0000313" key="11">
    <source>
        <dbReference type="Proteomes" id="UP000239772"/>
    </source>
</evidence>
<evidence type="ECO:0000313" key="10">
    <source>
        <dbReference type="EMBL" id="PSC04289.1"/>
    </source>
</evidence>
<feature type="transmembrane region" description="Helical" evidence="8">
    <location>
        <begin position="227"/>
        <end position="246"/>
    </location>
</feature>
<keyword evidence="7 8" id="KW-0472">Membrane</keyword>
<keyword evidence="6 8" id="KW-1133">Transmembrane helix</keyword>
<accession>A0A2T1HRZ6</accession>
<feature type="transmembrane region" description="Helical" evidence="8">
    <location>
        <begin position="114"/>
        <end position="136"/>
    </location>
</feature>
<dbReference type="CDD" id="cd17324">
    <property type="entry name" value="MFS_NepI_like"/>
    <property type="match status" value="1"/>
</dbReference>
<evidence type="ECO:0000256" key="5">
    <source>
        <dbReference type="ARBA" id="ARBA00022692"/>
    </source>
</evidence>
<feature type="transmembrane region" description="Helical" evidence="8">
    <location>
        <begin position="88"/>
        <end position="108"/>
    </location>
</feature>
<dbReference type="PANTHER" id="PTHR43271">
    <property type="entry name" value="BLL2771 PROTEIN"/>
    <property type="match status" value="1"/>
</dbReference>
<evidence type="ECO:0000256" key="8">
    <source>
        <dbReference type="SAM" id="Phobius"/>
    </source>
</evidence>
<feature type="transmembrane region" description="Helical" evidence="8">
    <location>
        <begin position="143"/>
        <end position="166"/>
    </location>
</feature>
<dbReference type="InterPro" id="IPR011701">
    <property type="entry name" value="MFS"/>
</dbReference>
<evidence type="ECO:0000256" key="2">
    <source>
        <dbReference type="ARBA" id="ARBA00008335"/>
    </source>
</evidence>
<feature type="transmembrane region" description="Helical" evidence="8">
    <location>
        <begin position="314"/>
        <end position="339"/>
    </location>
</feature>
<keyword evidence="4" id="KW-1003">Cell membrane</keyword>
<dbReference type="InterPro" id="IPR005829">
    <property type="entry name" value="Sugar_transporter_CS"/>
</dbReference>
<feature type="transmembrane region" description="Helical" evidence="8">
    <location>
        <begin position="26"/>
        <end position="49"/>
    </location>
</feature>
<evidence type="ECO:0000256" key="4">
    <source>
        <dbReference type="ARBA" id="ARBA00022475"/>
    </source>
</evidence>
<dbReference type="InterPro" id="IPR036259">
    <property type="entry name" value="MFS_trans_sf"/>
</dbReference>
<gene>
    <name evidence="10" type="ORF">SLNSH_14975</name>
</gene>
<sequence length="407" mass="42042">MDAATSPTPGSKIRAGTPAFRRATGAMFAAGFATFAALYCVQPLLPVFAQEFGLSPASSSLSLSVSTGILAVAMLGASFVSDIFGRKATMVAALAVSGVLTVALAGAGDWSQVLVLRALTGFALSGLPAVSIAYLADEMDRSAMGAAVGLTIAGNSIGGMGGRLLVSALADLWSWRVAIGVTGALCLVCALVFWRALPPSRHFTRVTPSLRGLLHAFGRHLADPGMLLLFTEGFLLMGGFVTLYNYVGFRLVAPPFGLSQTVVGFVFLVYVFGTISSALMGRLADRYGRRQALWASIGLMLAGLALTWPDNLPVLVLGIAVFTFGFFAAHSVASSWVGLRAEAARAQASSLYLLAYYMGSSVAGAVGGAFWSAAGWPGVAGMVAGLGVMALLVAVALARTPPPAWMR</sequence>
<proteinExistence type="inferred from homology"/>
<keyword evidence="5 8" id="KW-0812">Transmembrane</keyword>
<dbReference type="GO" id="GO:0022857">
    <property type="term" value="F:transmembrane transporter activity"/>
    <property type="evidence" value="ECO:0007669"/>
    <property type="project" value="InterPro"/>
</dbReference>
<dbReference type="OrthoDB" id="63984at2"/>
<keyword evidence="11" id="KW-1185">Reference proteome</keyword>
<feature type="transmembrane region" description="Helical" evidence="8">
    <location>
        <begin position="172"/>
        <end position="194"/>
    </location>
</feature>
<dbReference type="PANTHER" id="PTHR43271:SF1">
    <property type="entry name" value="INNER MEMBRANE TRANSPORT PROTEIN YNFM"/>
    <property type="match status" value="1"/>
</dbReference>
<dbReference type="SUPFAM" id="SSF103473">
    <property type="entry name" value="MFS general substrate transporter"/>
    <property type="match status" value="1"/>
</dbReference>
<name>A0A2T1HRZ6_9HYPH</name>
<comment type="similarity">
    <text evidence="2">Belongs to the major facilitator superfamily.</text>
</comment>
<evidence type="ECO:0000256" key="1">
    <source>
        <dbReference type="ARBA" id="ARBA00004651"/>
    </source>
</evidence>
<dbReference type="Proteomes" id="UP000239772">
    <property type="component" value="Unassembled WGS sequence"/>
</dbReference>
<dbReference type="PROSITE" id="PS00216">
    <property type="entry name" value="SUGAR_TRANSPORT_1"/>
    <property type="match status" value="2"/>
</dbReference>
<protein>
    <submittedName>
        <fullName evidence="10">MFS transporter</fullName>
    </submittedName>
</protein>
<feature type="domain" description="Major facilitator superfamily (MFS) profile" evidence="9">
    <location>
        <begin position="19"/>
        <end position="402"/>
    </location>
</feature>
<feature type="transmembrane region" description="Helical" evidence="8">
    <location>
        <begin position="379"/>
        <end position="398"/>
    </location>
</feature>
<feature type="transmembrane region" description="Helical" evidence="8">
    <location>
        <begin position="61"/>
        <end position="81"/>
    </location>
</feature>
<reference evidence="11" key="1">
    <citation type="submission" date="2018-03" db="EMBL/GenBank/DDBJ databases">
        <authorList>
            <person name="Sun L."/>
            <person name="Liu H."/>
            <person name="Chen W."/>
            <person name="Huang K."/>
            <person name="Liu W."/>
            <person name="Gao X."/>
        </authorList>
    </citation>
    <scope>NUCLEOTIDE SEQUENCE [LARGE SCALE GENOMIC DNA]</scope>
    <source>
        <strain evidence="11">SH9</strain>
    </source>
</reference>
<comment type="subcellular location">
    <subcellularLocation>
        <location evidence="1">Cell membrane</location>
        <topology evidence="1">Multi-pass membrane protein</topology>
    </subcellularLocation>
</comment>
<feature type="transmembrane region" description="Helical" evidence="8">
    <location>
        <begin position="258"/>
        <end position="280"/>
    </location>
</feature>
<dbReference type="GO" id="GO:0005886">
    <property type="term" value="C:plasma membrane"/>
    <property type="evidence" value="ECO:0007669"/>
    <property type="project" value="UniProtKB-SubCell"/>
</dbReference>
<organism evidence="10 11">
    <name type="scientific">Alsobacter soli</name>
    <dbReference type="NCBI Taxonomy" id="2109933"/>
    <lineage>
        <taxon>Bacteria</taxon>
        <taxon>Pseudomonadati</taxon>
        <taxon>Pseudomonadota</taxon>
        <taxon>Alphaproteobacteria</taxon>
        <taxon>Hyphomicrobiales</taxon>
        <taxon>Alsobacteraceae</taxon>
        <taxon>Alsobacter</taxon>
    </lineage>
</organism>
<dbReference type="AlphaFoldDB" id="A0A2T1HRZ6"/>
<feature type="transmembrane region" description="Helical" evidence="8">
    <location>
        <begin position="292"/>
        <end position="308"/>
    </location>
</feature>
<evidence type="ECO:0000259" key="9">
    <source>
        <dbReference type="PROSITE" id="PS50850"/>
    </source>
</evidence>